<sequence>MKDSSEDQKAPIESSQQDAPEVEVIDGGRPTIRTFATTAKLRPNDMVRVLSNGSTYTVSEVRGGKYILCDDSGKEVMQGREYDESELELVDDPF</sequence>
<reference evidence="2" key="1">
    <citation type="submission" date="2007-04" db="EMBL/GenBank/DDBJ databases">
        <authorList>
            <consortium name="The Broad Institute Genome Sequencing Platform"/>
            <person name="Birren B."/>
            <person name="Lander E."/>
            <person name="Galagan J."/>
            <person name="Nusbaum C."/>
            <person name="Devon K."/>
            <person name="Ma L.-J."/>
            <person name="Jaffe D."/>
            <person name="Butler J."/>
            <person name="Alvarez P."/>
            <person name="Gnerre S."/>
            <person name="Grabherr M."/>
            <person name="Kleber M."/>
            <person name="Mauceli E."/>
            <person name="Brockman W."/>
            <person name="MacCallum I.A."/>
            <person name="Young S."/>
            <person name="LaButti K."/>
            <person name="DeCaprio D."/>
            <person name="Crawford M."/>
            <person name="Koehrsen M."/>
            <person name="Engels R."/>
            <person name="Montgomery P."/>
            <person name="Pearson M."/>
            <person name="Howarth C."/>
            <person name="Larson L."/>
            <person name="White J."/>
            <person name="O'Leary S."/>
            <person name="Kodira C."/>
            <person name="Zeng Q."/>
            <person name="Yandava C."/>
            <person name="Alvarado L."/>
            <person name="Kistler C."/>
            <person name="Shim W.-B."/>
            <person name="Kang S."/>
            <person name="Woloshuk C."/>
        </authorList>
    </citation>
    <scope>NUCLEOTIDE SEQUENCE</scope>
    <source>
        <strain evidence="2">4287</strain>
    </source>
</reference>
<evidence type="ECO:0000313" key="2">
    <source>
        <dbReference type="EMBL" id="KNB09530.1"/>
    </source>
</evidence>
<dbReference type="AlphaFoldDB" id="A0A0J9VEZ6"/>
<evidence type="ECO:0000256" key="1">
    <source>
        <dbReference type="SAM" id="MobiDB-lite"/>
    </source>
</evidence>
<dbReference type="EMBL" id="DS231707">
    <property type="protein sequence ID" value="KNB09530.1"/>
    <property type="molecule type" value="Genomic_DNA"/>
</dbReference>
<dbReference type="RefSeq" id="XP_018247575.1">
    <property type="nucleotide sequence ID" value="XM_018400479.1"/>
</dbReference>
<feature type="compositionally biased region" description="Basic and acidic residues" evidence="1">
    <location>
        <begin position="1"/>
        <end position="10"/>
    </location>
</feature>
<dbReference type="Proteomes" id="UP000009097">
    <property type="component" value="Unassembled WGS sequence"/>
</dbReference>
<evidence type="ECO:0000313" key="3">
    <source>
        <dbReference type="Proteomes" id="UP000009097"/>
    </source>
</evidence>
<name>A0A0J9VEZ6_FUSO4</name>
<organism evidence="2 3">
    <name type="scientific">Fusarium oxysporum f. sp. lycopersici (strain 4287 / CBS 123668 / FGSC 9935 / NRRL 34936)</name>
    <name type="common">Fusarium vascular wilt of tomato</name>
    <dbReference type="NCBI Taxonomy" id="426428"/>
    <lineage>
        <taxon>Eukaryota</taxon>
        <taxon>Fungi</taxon>
        <taxon>Dikarya</taxon>
        <taxon>Ascomycota</taxon>
        <taxon>Pezizomycotina</taxon>
        <taxon>Sordariomycetes</taxon>
        <taxon>Hypocreomycetidae</taxon>
        <taxon>Hypocreales</taxon>
        <taxon>Nectriaceae</taxon>
        <taxon>Fusarium</taxon>
        <taxon>Fusarium oxysporum species complex</taxon>
    </lineage>
</organism>
<dbReference type="VEuPathDB" id="FungiDB:FOXG_20218"/>
<accession>A0A0J9VEZ6</accession>
<dbReference type="KEGG" id="fox:FOXG_20218"/>
<proteinExistence type="predicted"/>
<feature type="region of interest" description="Disordered" evidence="1">
    <location>
        <begin position="1"/>
        <end position="28"/>
    </location>
</feature>
<dbReference type="GeneID" id="28960924"/>
<gene>
    <name evidence="2" type="ORF">FOXG_20218</name>
</gene>
<protein>
    <submittedName>
        <fullName evidence="2">Uncharacterized protein</fullName>
    </submittedName>
</protein>
<reference evidence="2" key="2">
    <citation type="journal article" date="2010" name="Nature">
        <title>Comparative genomics reveals mobile pathogenicity chromosomes in Fusarium.</title>
        <authorList>
            <person name="Ma L.J."/>
            <person name="van der Does H.C."/>
            <person name="Borkovich K.A."/>
            <person name="Coleman J.J."/>
            <person name="Daboussi M.J."/>
            <person name="Di Pietro A."/>
            <person name="Dufresne M."/>
            <person name="Freitag M."/>
            <person name="Grabherr M."/>
            <person name="Henrissat B."/>
            <person name="Houterman P.M."/>
            <person name="Kang S."/>
            <person name="Shim W.B."/>
            <person name="Woloshuk C."/>
            <person name="Xie X."/>
            <person name="Xu J.R."/>
            <person name="Antoniw J."/>
            <person name="Baker S.E."/>
            <person name="Bluhm B.H."/>
            <person name="Breakspear A."/>
            <person name="Brown D.W."/>
            <person name="Butchko R.A."/>
            <person name="Chapman S."/>
            <person name="Coulson R."/>
            <person name="Coutinho P.M."/>
            <person name="Danchin E.G."/>
            <person name="Diener A."/>
            <person name="Gale L.R."/>
            <person name="Gardiner D.M."/>
            <person name="Goff S."/>
            <person name="Hammond-Kosack K.E."/>
            <person name="Hilburn K."/>
            <person name="Hua-Van A."/>
            <person name="Jonkers W."/>
            <person name="Kazan K."/>
            <person name="Kodira C.D."/>
            <person name="Koehrsen M."/>
            <person name="Kumar L."/>
            <person name="Lee Y.H."/>
            <person name="Li L."/>
            <person name="Manners J.M."/>
            <person name="Miranda-Saavedra D."/>
            <person name="Mukherjee M."/>
            <person name="Park G."/>
            <person name="Park J."/>
            <person name="Park S.Y."/>
            <person name="Proctor R.H."/>
            <person name="Regev A."/>
            <person name="Ruiz-Roldan M.C."/>
            <person name="Sain D."/>
            <person name="Sakthikumar S."/>
            <person name="Sykes S."/>
            <person name="Schwartz D.C."/>
            <person name="Turgeon B.G."/>
            <person name="Wapinski I."/>
            <person name="Yoder O."/>
            <person name="Young S."/>
            <person name="Zeng Q."/>
            <person name="Zhou S."/>
            <person name="Galagan J."/>
            <person name="Cuomo C.A."/>
            <person name="Kistler H.C."/>
            <person name="Rep M."/>
        </authorList>
    </citation>
    <scope>NUCLEOTIDE SEQUENCE [LARGE SCALE GENOMIC DNA]</scope>
    <source>
        <strain evidence="2">4287</strain>
    </source>
</reference>